<gene>
    <name evidence="1" type="ORF">B296_00035487</name>
</gene>
<evidence type="ECO:0000313" key="2">
    <source>
        <dbReference type="Proteomes" id="UP000287651"/>
    </source>
</evidence>
<dbReference type="AlphaFoldDB" id="A0A426YXI3"/>
<dbReference type="EMBL" id="AMZH03009634">
    <property type="protein sequence ID" value="RRT56447.1"/>
    <property type="molecule type" value="Genomic_DNA"/>
</dbReference>
<name>A0A426YXI3_ENSVE</name>
<reference evidence="1 2" key="1">
    <citation type="journal article" date="2014" name="Agronomy (Basel)">
        <title>A Draft Genome Sequence for Ensete ventricosum, the Drought-Tolerant Tree Against Hunger.</title>
        <authorList>
            <person name="Harrison J."/>
            <person name="Moore K.A."/>
            <person name="Paszkiewicz K."/>
            <person name="Jones T."/>
            <person name="Grant M."/>
            <person name="Ambacheew D."/>
            <person name="Muzemil S."/>
            <person name="Studholme D.J."/>
        </authorList>
    </citation>
    <scope>NUCLEOTIDE SEQUENCE [LARGE SCALE GENOMIC DNA]</scope>
</reference>
<accession>A0A426YXI3</accession>
<comment type="caution">
    <text evidence="1">The sequence shown here is derived from an EMBL/GenBank/DDBJ whole genome shotgun (WGS) entry which is preliminary data.</text>
</comment>
<sequence>MRAYQQTGMYHLYQSSVRLVRIAHTRRYATKKWEKKKREKPVPSALLFLDSPAGMHCAYRSVPGTVPYQDELDMPVRIGMENLVLM</sequence>
<proteinExistence type="predicted"/>
<evidence type="ECO:0000313" key="1">
    <source>
        <dbReference type="EMBL" id="RRT56447.1"/>
    </source>
</evidence>
<dbReference type="Proteomes" id="UP000287651">
    <property type="component" value="Unassembled WGS sequence"/>
</dbReference>
<protein>
    <submittedName>
        <fullName evidence="1">Uncharacterized protein</fullName>
    </submittedName>
</protein>
<organism evidence="1 2">
    <name type="scientific">Ensete ventricosum</name>
    <name type="common">Abyssinian banana</name>
    <name type="synonym">Musa ensete</name>
    <dbReference type="NCBI Taxonomy" id="4639"/>
    <lineage>
        <taxon>Eukaryota</taxon>
        <taxon>Viridiplantae</taxon>
        <taxon>Streptophyta</taxon>
        <taxon>Embryophyta</taxon>
        <taxon>Tracheophyta</taxon>
        <taxon>Spermatophyta</taxon>
        <taxon>Magnoliopsida</taxon>
        <taxon>Liliopsida</taxon>
        <taxon>Zingiberales</taxon>
        <taxon>Musaceae</taxon>
        <taxon>Ensete</taxon>
    </lineage>
</organism>